<sequence>MSPLSSLTSILACLSVAYAATSWTVTPFNPAAIPLAVRSPYLSAWLAQGAGNALNDVWPTFWTGAIVGWAGFINVDGQSYSFLGAPDVPSASFQKAVQKSFEFTSTQSIFVLSAGPVDLTATFLSPVEPSDLANQSFPFSYLALSAAATDGQSHSVQVYTDISAEWVSGDDSLTVNWTTTVGDIITHQVQLEDQTVFGEVNDRIQQGSAFHSTINSTGTTFQTGEDIIVRAQFIQSGVLANTQDSNFRAVSDQWPVFALAHDLGTISAASDPVILSIGHVRDPAIEYLIANDATQNRSLFFWSQVSSIGDAISTFLHDFPNALARANAFDAQVDADASKISANYSALVALSIRQGFGAIEITLSKDASGQFNTSDIMAFLKEISSDGNVNTVDVIFPTWPLLLYTSPVIGKYLLVPLFAYQATGQYPNAWAVHDMGASYPKALGHNDGNDEPMPLEESGNMVIMTLSYFQRTGDNSLITTYFDLLDQWTQFLITDALIPENQISTDDFAGSLANQTNLAIKGIVGIKAMSEIATVVGDTARSTNYSSIAASYVPQWQQFATSSDGKHLTLSYGNNSSWGLSYNMFADVLLNTSVFPTSVYDMQTAWYKTVVNEFGVPLDTRHTYTKSDWQSWTAALVTSTIVRDIFINSVYKYAADEENSQPLGDWYETLNGDVEGFKARPVVGGHLALLALQAARSDTAKLASPSGLTEMPRNFGSTSGSRSTN</sequence>
<dbReference type="SUPFAM" id="SSF48208">
    <property type="entry name" value="Six-hairpin glycosidases"/>
    <property type="match status" value="1"/>
</dbReference>
<dbReference type="EMBL" id="KV722362">
    <property type="protein sequence ID" value="OCH92918.1"/>
    <property type="molecule type" value="Genomic_DNA"/>
</dbReference>
<organism evidence="6 7">
    <name type="scientific">Obba rivulosa</name>
    <dbReference type="NCBI Taxonomy" id="1052685"/>
    <lineage>
        <taxon>Eukaryota</taxon>
        <taxon>Fungi</taxon>
        <taxon>Dikarya</taxon>
        <taxon>Basidiomycota</taxon>
        <taxon>Agaricomycotina</taxon>
        <taxon>Agaricomycetes</taxon>
        <taxon>Polyporales</taxon>
        <taxon>Gelatoporiaceae</taxon>
        <taxon>Obba</taxon>
    </lineage>
</organism>
<dbReference type="InterPro" id="IPR032515">
    <property type="entry name" value="DUF4964"/>
</dbReference>
<feature type="region of interest" description="Disordered" evidence="1">
    <location>
        <begin position="702"/>
        <end position="725"/>
    </location>
</feature>
<dbReference type="InterPro" id="IPR033433">
    <property type="entry name" value="GtaA_N"/>
</dbReference>
<feature type="compositionally biased region" description="Polar residues" evidence="1">
    <location>
        <begin position="715"/>
        <end position="725"/>
    </location>
</feature>
<evidence type="ECO:0000256" key="2">
    <source>
        <dbReference type="SAM" id="SignalP"/>
    </source>
</evidence>
<reference evidence="6 7" key="1">
    <citation type="submission" date="2016-07" db="EMBL/GenBank/DDBJ databases">
        <title>Draft genome of the white-rot fungus Obba rivulosa 3A-2.</title>
        <authorList>
            <consortium name="DOE Joint Genome Institute"/>
            <person name="Miettinen O."/>
            <person name="Riley R."/>
            <person name="Acob R."/>
            <person name="Barry K."/>
            <person name="Cullen D."/>
            <person name="De Vries R."/>
            <person name="Hainaut M."/>
            <person name="Hatakka A."/>
            <person name="Henrissat B."/>
            <person name="Hilden K."/>
            <person name="Kuo R."/>
            <person name="Labutti K."/>
            <person name="Lipzen A."/>
            <person name="Makela M.R."/>
            <person name="Sandor L."/>
            <person name="Spatafora J.W."/>
            <person name="Grigoriev I.V."/>
            <person name="Hibbett D.S."/>
        </authorList>
    </citation>
    <scope>NUCLEOTIDE SEQUENCE [LARGE SCALE GENOMIC DNA]</scope>
    <source>
        <strain evidence="6 7">3A-2</strain>
    </source>
</reference>
<name>A0A8E2AYZ5_9APHY</name>
<dbReference type="AlphaFoldDB" id="A0A8E2AYZ5"/>
<dbReference type="PANTHER" id="PTHR31987:SF1">
    <property type="entry name" value="GLUTAMINASE A"/>
    <property type="match status" value="1"/>
</dbReference>
<accession>A0A8E2AYZ5</accession>
<feature type="signal peptide" evidence="2">
    <location>
        <begin position="1"/>
        <end position="19"/>
    </location>
</feature>
<evidence type="ECO:0000313" key="6">
    <source>
        <dbReference type="EMBL" id="OCH92918.1"/>
    </source>
</evidence>
<feature type="domain" description="DUF4964" evidence="3">
    <location>
        <begin position="31"/>
        <end position="89"/>
    </location>
</feature>
<feature type="domain" description="Glutaminase A central" evidence="4">
    <location>
        <begin position="341"/>
        <end position="690"/>
    </location>
</feature>
<dbReference type="Pfam" id="PF16334">
    <property type="entry name" value="DUF4964"/>
    <property type="match status" value="1"/>
</dbReference>
<proteinExistence type="predicted"/>
<dbReference type="InterPro" id="IPR052743">
    <property type="entry name" value="Glutaminase_GtaA"/>
</dbReference>
<dbReference type="Pfam" id="PF17168">
    <property type="entry name" value="DUF5127"/>
    <property type="match status" value="1"/>
</dbReference>
<dbReference type="InterPro" id="IPR032514">
    <property type="entry name" value="GtaA_central"/>
</dbReference>
<protein>
    <submittedName>
        <fullName evidence="6">DUF1793-domain-containing protein</fullName>
    </submittedName>
</protein>
<dbReference type="PANTHER" id="PTHR31987">
    <property type="entry name" value="GLUTAMINASE A-RELATED"/>
    <property type="match status" value="1"/>
</dbReference>
<gene>
    <name evidence="6" type="ORF">OBBRIDRAFT_833054</name>
</gene>
<keyword evidence="2" id="KW-0732">Signal</keyword>
<feature type="chain" id="PRO_5034347404" evidence="2">
    <location>
        <begin position="20"/>
        <end position="725"/>
    </location>
</feature>
<evidence type="ECO:0000259" key="5">
    <source>
        <dbReference type="Pfam" id="PF17168"/>
    </source>
</evidence>
<evidence type="ECO:0000259" key="3">
    <source>
        <dbReference type="Pfam" id="PF16334"/>
    </source>
</evidence>
<evidence type="ECO:0000259" key="4">
    <source>
        <dbReference type="Pfam" id="PF16335"/>
    </source>
</evidence>
<feature type="domain" description="Glutaminase A N-terminal" evidence="5">
    <location>
        <begin position="106"/>
        <end position="336"/>
    </location>
</feature>
<dbReference type="OrthoDB" id="3918848at2759"/>
<dbReference type="Proteomes" id="UP000250043">
    <property type="component" value="Unassembled WGS sequence"/>
</dbReference>
<dbReference type="Pfam" id="PF16335">
    <property type="entry name" value="GtaA_6_Hairpin"/>
    <property type="match status" value="1"/>
</dbReference>
<dbReference type="InterPro" id="IPR008928">
    <property type="entry name" value="6-hairpin_glycosidase_sf"/>
</dbReference>
<evidence type="ECO:0000256" key="1">
    <source>
        <dbReference type="SAM" id="MobiDB-lite"/>
    </source>
</evidence>
<evidence type="ECO:0000313" key="7">
    <source>
        <dbReference type="Proteomes" id="UP000250043"/>
    </source>
</evidence>
<dbReference type="GO" id="GO:0005975">
    <property type="term" value="P:carbohydrate metabolic process"/>
    <property type="evidence" value="ECO:0007669"/>
    <property type="project" value="InterPro"/>
</dbReference>
<keyword evidence="7" id="KW-1185">Reference proteome</keyword>